<dbReference type="EMBL" id="UINC01111426">
    <property type="protein sequence ID" value="SVC79633.1"/>
    <property type="molecule type" value="Genomic_DNA"/>
</dbReference>
<proteinExistence type="predicted"/>
<gene>
    <name evidence="1" type="ORF">METZ01_LOCUS332487</name>
</gene>
<reference evidence="1" key="1">
    <citation type="submission" date="2018-05" db="EMBL/GenBank/DDBJ databases">
        <authorList>
            <person name="Lanie J.A."/>
            <person name="Ng W.-L."/>
            <person name="Kazmierczak K.M."/>
            <person name="Andrzejewski T.M."/>
            <person name="Davidsen T.M."/>
            <person name="Wayne K.J."/>
            <person name="Tettelin H."/>
            <person name="Glass J.I."/>
            <person name="Rusch D."/>
            <person name="Podicherti R."/>
            <person name="Tsui H.-C.T."/>
            <person name="Winkler M.E."/>
        </authorList>
    </citation>
    <scope>NUCLEOTIDE SEQUENCE</scope>
</reference>
<sequence length="80" mass="9199">MIDKNPVLSVSNGKMCINGKVFEHTELRESKEYLQSIEAEEALFYPENDEELDEMHKIITKMGELSPEFSGPTPLSYYLN</sequence>
<accession>A0A382Q209</accession>
<name>A0A382Q209_9ZZZZ</name>
<evidence type="ECO:0000313" key="1">
    <source>
        <dbReference type="EMBL" id="SVC79633.1"/>
    </source>
</evidence>
<organism evidence="1">
    <name type="scientific">marine metagenome</name>
    <dbReference type="NCBI Taxonomy" id="408172"/>
    <lineage>
        <taxon>unclassified sequences</taxon>
        <taxon>metagenomes</taxon>
        <taxon>ecological metagenomes</taxon>
    </lineage>
</organism>
<protein>
    <submittedName>
        <fullName evidence="1">Uncharacterized protein</fullName>
    </submittedName>
</protein>
<dbReference type="AlphaFoldDB" id="A0A382Q209"/>